<dbReference type="EMBL" id="PIGA01000079">
    <property type="protein sequence ID" value="PTP11417.1"/>
    <property type="molecule type" value="Genomic_DNA"/>
</dbReference>
<dbReference type="SUPFAM" id="SSF52540">
    <property type="entry name" value="P-loop containing nucleoside triphosphate hydrolases"/>
    <property type="match status" value="1"/>
</dbReference>
<evidence type="ECO:0000313" key="1">
    <source>
        <dbReference type="EMBL" id="PTP11417.1"/>
    </source>
</evidence>
<gene>
    <name evidence="1" type="ORF">CWO36_24935</name>
</gene>
<name>A0A2T5DWI9_VIBSP</name>
<keyword evidence="1" id="KW-0808">Transferase</keyword>
<dbReference type="GO" id="GO:0016301">
    <property type="term" value="F:kinase activity"/>
    <property type="evidence" value="ECO:0007669"/>
    <property type="project" value="UniProtKB-KW"/>
</dbReference>
<evidence type="ECO:0000313" key="2">
    <source>
        <dbReference type="Proteomes" id="UP000244080"/>
    </source>
</evidence>
<sequence length="171" mass="19452">MKKVAVFGKPGSGKSTISKALALATGIELHQLDSIVYKANGEFVEREVFDLAHDNIINSESWIIDGFGPLSSFNTRLEAADTLVYIDLPYPISYWFVTKRMLKGLFVKPEGWPDGSSVMKGTIQSYKTLKLCPKFWNDDFRLRLELRAKEKEVHIIRSVSELNNFVRQHVT</sequence>
<dbReference type="RefSeq" id="WP_017087141.1">
    <property type="nucleotide sequence ID" value="NZ_CAWNZY010000094.1"/>
</dbReference>
<dbReference type="InterPro" id="IPR027417">
    <property type="entry name" value="P-loop_NTPase"/>
</dbReference>
<keyword evidence="1" id="KW-0418">Kinase</keyword>
<comment type="caution">
    <text evidence="1">The sequence shown here is derived from an EMBL/GenBank/DDBJ whole genome shotgun (WGS) entry which is preliminary data.</text>
</comment>
<dbReference type="Proteomes" id="UP000244080">
    <property type="component" value="Unassembled WGS sequence"/>
</dbReference>
<proteinExistence type="predicted"/>
<dbReference type="AlphaFoldDB" id="A0A2T5DWI9"/>
<accession>A0A2T5DWI9</accession>
<dbReference type="PANTHER" id="PTHR37816">
    <property type="entry name" value="YALI0E33011P"/>
    <property type="match status" value="1"/>
</dbReference>
<dbReference type="PANTHER" id="PTHR37816:SF1">
    <property type="entry name" value="TOXIN"/>
    <property type="match status" value="1"/>
</dbReference>
<dbReference type="InterPro" id="IPR052922">
    <property type="entry name" value="Cytidylate_Kinase-2"/>
</dbReference>
<organism evidence="1 2">
    <name type="scientific">Vibrio splendidus</name>
    <dbReference type="NCBI Taxonomy" id="29497"/>
    <lineage>
        <taxon>Bacteria</taxon>
        <taxon>Pseudomonadati</taxon>
        <taxon>Pseudomonadota</taxon>
        <taxon>Gammaproteobacteria</taxon>
        <taxon>Vibrionales</taxon>
        <taxon>Vibrionaceae</taxon>
        <taxon>Vibrio</taxon>
    </lineage>
</organism>
<protein>
    <submittedName>
        <fullName evidence="1">Adenylate kinase</fullName>
    </submittedName>
</protein>
<dbReference type="Gene3D" id="3.40.50.300">
    <property type="entry name" value="P-loop containing nucleotide triphosphate hydrolases"/>
    <property type="match status" value="1"/>
</dbReference>
<reference evidence="1 2" key="1">
    <citation type="submission" date="2017-11" db="EMBL/GenBank/DDBJ databases">
        <title>Population delineation of vibrios coincides with oyster pathogenicity.</title>
        <authorList>
            <person name="Bruto M."/>
            <person name="Labreuche Y."/>
            <person name="James A."/>
            <person name="Piel D."/>
            <person name="Chenivesse S."/>
            <person name="Petton B."/>
            <person name="Polz M.F."/>
            <person name="Le Roux F."/>
        </authorList>
    </citation>
    <scope>NUCLEOTIDE SEQUENCE [LARGE SCALE GENOMIC DNA]</scope>
    <source>
        <strain evidence="1 2">1F_55</strain>
    </source>
</reference>